<dbReference type="RefSeq" id="YP_010676794.1">
    <property type="nucleotide sequence ID" value="NC_071015.1"/>
</dbReference>
<proteinExistence type="predicted"/>
<accession>A0AAE7WF92</accession>
<evidence type="ECO:0000313" key="1">
    <source>
        <dbReference type="EMBL" id="QYN79982.1"/>
    </source>
</evidence>
<dbReference type="KEGG" id="vg:77953159"/>
<reference evidence="1" key="1">
    <citation type="journal article" date="2021" name="Viruses">
        <title>Novel Viruses That Lyse Plant and Human Strains of Kosakonia cowanii.</title>
        <authorList>
            <person name="Petrzik K."/>
            <person name="Brazdova S."/>
            <person name="Krawczyk K."/>
        </authorList>
    </citation>
    <scope>NUCLEOTIDE SEQUENCE</scope>
</reference>
<dbReference type="GeneID" id="77953159"/>
<dbReference type="Proteomes" id="UP000828443">
    <property type="component" value="Segment"/>
</dbReference>
<dbReference type="EMBL" id="MZ348422">
    <property type="protein sequence ID" value="QYN79982.1"/>
    <property type="molecule type" value="Genomic_DNA"/>
</dbReference>
<sequence>MTKLIPNPKEPKESTDYIYGERMEPYQERMNFFLNEKVEVDKDKVKEEDKETVDGLESVIQRFTSYGKVSVPGFDDIPTDACVDGMEAAGKVKRFIDALIQFAKDAVDWLLNLINNRISRIDNREYRTSLHRKRDGIVTVEVNYPAGIRRLLSPLKMSVDPNWVATVLKDVDAFYSDTIKTYKGLTKDIEAVTQSSFNLEDAIKDSLRSVASNLKMKPESGNYQTEILPGNRRFIVEQINDGNTDQIKLYFQASTTDTKLASPTFLPSSFMVDETLKQVKTIVKNIRSNQSTVSQLYRTFEKTVKAFENNPNVKLDAKQREYLNWLVRFNKKLMTTTIQYTLNSLDTALDFVHAGIRK</sequence>
<name>A0AAE7WF92_9CAUD</name>
<keyword evidence="2" id="KW-1185">Reference proteome</keyword>
<protein>
    <submittedName>
        <fullName evidence="1">Uncharacterized protein</fullName>
    </submittedName>
</protein>
<evidence type="ECO:0000313" key="2">
    <source>
        <dbReference type="Proteomes" id="UP000828443"/>
    </source>
</evidence>
<organism evidence="1 2">
    <name type="scientific">Kosakonia phage Kc263</name>
    <dbReference type="NCBI Taxonomy" id="2863194"/>
    <lineage>
        <taxon>Viruses</taxon>
        <taxon>Duplodnaviria</taxon>
        <taxon>Heunggongvirae</taxon>
        <taxon>Uroviricota</taxon>
        <taxon>Caudoviricetes</taxon>
        <taxon>Chimalliviridae</taxon>
        <taxon>Branisovskavirus</taxon>
        <taxon>Branisovskavirus Kc263</taxon>
    </lineage>
</organism>